<dbReference type="OrthoDB" id="1306244at2759"/>
<comment type="caution">
    <text evidence="2">The sequence shown here is derived from an EMBL/GenBank/DDBJ whole genome shotgun (WGS) entry which is preliminary data.</text>
</comment>
<feature type="compositionally biased region" description="Basic and acidic residues" evidence="1">
    <location>
        <begin position="72"/>
        <end position="101"/>
    </location>
</feature>
<gene>
    <name evidence="2" type="ORF">J1N35_025292</name>
</gene>
<feature type="region of interest" description="Disordered" evidence="1">
    <location>
        <begin position="72"/>
        <end position="120"/>
    </location>
</feature>
<reference evidence="2 3" key="1">
    <citation type="journal article" date="2021" name="Plant Biotechnol. J.">
        <title>Multi-omics assisted identification of the key and species-specific regulatory components of drought-tolerant mechanisms in Gossypium stocksii.</title>
        <authorList>
            <person name="Yu D."/>
            <person name="Ke L."/>
            <person name="Zhang D."/>
            <person name="Wu Y."/>
            <person name="Sun Y."/>
            <person name="Mei J."/>
            <person name="Sun J."/>
            <person name="Sun Y."/>
        </authorList>
    </citation>
    <scope>NUCLEOTIDE SEQUENCE [LARGE SCALE GENOMIC DNA]</scope>
    <source>
        <strain evidence="3">cv. E1</strain>
        <tissue evidence="2">Leaf</tissue>
    </source>
</reference>
<evidence type="ECO:0000256" key="1">
    <source>
        <dbReference type="SAM" id="MobiDB-lite"/>
    </source>
</evidence>
<name>A0A9D3ZXN6_9ROSI</name>
<feature type="compositionally biased region" description="Low complexity" evidence="1">
    <location>
        <begin position="109"/>
        <end position="120"/>
    </location>
</feature>
<dbReference type="AlphaFoldDB" id="A0A9D3ZXN6"/>
<keyword evidence="3" id="KW-1185">Reference proteome</keyword>
<sequence>MCEGTKWTVSRNDCYTIDRVTLKPDCRVWYHFLKNLLIPSNHNSTILKESVASSLDYNGMKDKYWEHYLSRGEEPTVEKKTTEQEGEVEKTKSKKKDDDVAQTHALANTTTTPRATTPITAQECVVHQLIDELTKSDSGSEDEMPISQHKRKRFKTTGVKEVTA</sequence>
<organism evidence="2 3">
    <name type="scientific">Gossypium stocksii</name>
    <dbReference type="NCBI Taxonomy" id="47602"/>
    <lineage>
        <taxon>Eukaryota</taxon>
        <taxon>Viridiplantae</taxon>
        <taxon>Streptophyta</taxon>
        <taxon>Embryophyta</taxon>
        <taxon>Tracheophyta</taxon>
        <taxon>Spermatophyta</taxon>
        <taxon>Magnoliopsida</taxon>
        <taxon>eudicotyledons</taxon>
        <taxon>Gunneridae</taxon>
        <taxon>Pentapetalae</taxon>
        <taxon>rosids</taxon>
        <taxon>malvids</taxon>
        <taxon>Malvales</taxon>
        <taxon>Malvaceae</taxon>
        <taxon>Malvoideae</taxon>
        <taxon>Gossypium</taxon>
    </lineage>
</organism>
<proteinExistence type="predicted"/>
<accession>A0A9D3ZXN6</accession>
<evidence type="ECO:0000313" key="3">
    <source>
        <dbReference type="Proteomes" id="UP000828251"/>
    </source>
</evidence>
<dbReference type="EMBL" id="JAIQCV010000008">
    <property type="protein sequence ID" value="KAH1072964.1"/>
    <property type="molecule type" value="Genomic_DNA"/>
</dbReference>
<dbReference type="Proteomes" id="UP000828251">
    <property type="component" value="Unassembled WGS sequence"/>
</dbReference>
<feature type="region of interest" description="Disordered" evidence="1">
    <location>
        <begin position="132"/>
        <end position="164"/>
    </location>
</feature>
<evidence type="ECO:0000313" key="2">
    <source>
        <dbReference type="EMBL" id="KAH1072964.1"/>
    </source>
</evidence>
<protein>
    <submittedName>
        <fullName evidence="2">Uncharacterized protein</fullName>
    </submittedName>
</protein>